<organism evidence="1">
    <name type="scientific">hydrothermal vent metagenome</name>
    <dbReference type="NCBI Taxonomy" id="652676"/>
    <lineage>
        <taxon>unclassified sequences</taxon>
        <taxon>metagenomes</taxon>
        <taxon>ecological metagenomes</taxon>
    </lineage>
</organism>
<sequence>MRLKPLNNIAGFSGMEFGTFRLKEDMSEHELVKTSKMLDQEFLCKEDGFLGHVILKGEDGLYIDLAFATTQEKAEQICAKWMSNEFALKYLEFFDPESVKISFWTRIK</sequence>
<accession>A0A3B1AMW2</accession>
<reference evidence="1" key="1">
    <citation type="submission" date="2018-06" db="EMBL/GenBank/DDBJ databases">
        <authorList>
            <person name="Zhirakovskaya E."/>
        </authorList>
    </citation>
    <scope>NUCLEOTIDE SEQUENCE</scope>
</reference>
<evidence type="ECO:0000313" key="1">
    <source>
        <dbReference type="EMBL" id="VAW95244.1"/>
    </source>
</evidence>
<gene>
    <name evidence="1" type="ORF">MNBD_GAMMA20-407</name>
</gene>
<dbReference type="EMBL" id="UOFU01000069">
    <property type="protein sequence ID" value="VAW95244.1"/>
    <property type="molecule type" value="Genomic_DNA"/>
</dbReference>
<dbReference type="AlphaFoldDB" id="A0A3B1AMW2"/>
<name>A0A3B1AMW2_9ZZZZ</name>
<proteinExistence type="predicted"/>
<protein>
    <submittedName>
        <fullName evidence="1">Uncharacterized protein</fullName>
    </submittedName>
</protein>